<dbReference type="Proteomes" id="UP000799770">
    <property type="component" value="Unassembled WGS sequence"/>
</dbReference>
<feature type="region of interest" description="Disordered" evidence="1">
    <location>
        <begin position="34"/>
        <end position="250"/>
    </location>
</feature>
<name>A0A6A5ZTV6_9PLEO</name>
<sequence>MKRAVPAAMERFQDSLDELENELHMAQAVLRRDLAVVQNERLERERKEKEERERRENAKKATPVKPQPSPEQKKIIPTKQEAVTVDAPAAQPETKEEPKKEPEPPPPINTTKEVEERDPLFDPTPTTANPQDQDQEFDFDAMFGDPTLDDPSNGNGDGMDTTGPDLNFTLDDPDSGPSLLRGLEDFAKSSDDPAPADISNDNNTINLDDFTMPDLPDLPTTQPEDPQPEASKAPEVTMTEPTLDTTTNDFDMMMDTTTDLDDLFNIDPENPETTAFDDAFTFFDAN</sequence>
<dbReference type="OrthoDB" id="5409998at2759"/>
<evidence type="ECO:0000256" key="1">
    <source>
        <dbReference type="SAM" id="MobiDB-lite"/>
    </source>
</evidence>
<proteinExistence type="predicted"/>
<protein>
    <submittedName>
        <fullName evidence="2">Uncharacterized protein</fullName>
    </submittedName>
</protein>
<accession>A0A6A5ZTV6</accession>
<gene>
    <name evidence="2" type="ORF">BDV96DRAFT_561648</name>
</gene>
<dbReference type="EMBL" id="ML977310">
    <property type="protein sequence ID" value="KAF2122919.1"/>
    <property type="molecule type" value="Genomic_DNA"/>
</dbReference>
<reference evidence="2" key="1">
    <citation type="journal article" date="2020" name="Stud. Mycol.">
        <title>101 Dothideomycetes genomes: a test case for predicting lifestyles and emergence of pathogens.</title>
        <authorList>
            <person name="Haridas S."/>
            <person name="Albert R."/>
            <person name="Binder M."/>
            <person name="Bloem J."/>
            <person name="Labutti K."/>
            <person name="Salamov A."/>
            <person name="Andreopoulos B."/>
            <person name="Baker S."/>
            <person name="Barry K."/>
            <person name="Bills G."/>
            <person name="Bluhm B."/>
            <person name="Cannon C."/>
            <person name="Castanera R."/>
            <person name="Culley D."/>
            <person name="Daum C."/>
            <person name="Ezra D."/>
            <person name="Gonzalez J."/>
            <person name="Henrissat B."/>
            <person name="Kuo A."/>
            <person name="Liang C."/>
            <person name="Lipzen A."/>
            <person name="Lutzoni F."/>
            <person name="Magnuson J."/>
            <person name="Mondo S."/>
            <person name="Nolan M."/>
            <person name="Ohm R."/>
            <person name="Pangilinan J."/>
            <person name="Park H.-J."/>
            <person name="Ramirez L."/>
            <person name="Alfaro M."/>
            <person name="Sun H."/>
            <person name="Tritt A."/>
            <person name="Yoshinaga Y."/>
            <person name="Zwiers L.-H."/>
            <person name="Turgeon B."/>
            <person name="Goodwin S."/>
            <person name="Spatafora J."/>
            <person name="Crous P."/>
            <person name="Grigoriev I."/>
        </authorList>
    </citation>
    <scope>NUCLEOTIDE SEQUENCE</scope>
    <source>
        <strain evidence="2">CBS 627.86</strain>
    </source>
</reference>
<feature type="compositionally biased region" description="Basic and acidic residues" evidence="1">
    <location>
        <begin position="182"/>
        <end position="191"/>
    </location>
</feature>
<evidence type="ECO:0000313" key="3">
    <source>
        <dbReference type="Proteomes" id="UP000799770"/>
    </source>
</evidence>
<keyword evidence="3" id="KW-1185">Reference proteome</keyword>
<dbReference type="AlphaFoldDB" id="A0A6A5ZTV6"/>
<feature type="compositionally biased region" description="Basic and acidic residues" evidence="1">
    <location>
        <begin position="93"/>
        <end position="103"/>
    </location>
</feature>
<evidence type="ECO:0000313" key="2">
    <source>
        <dbReference type="EMBL" id="KAF2122919.1"/>
    </source>
</evidence>
<organism evidence="2 3">
    <name type="scientific">Lophiotrema nucula</name>
    <dbReference type="NCBI Taxonomy" id="690887"/>
    <lineage>
        <taxon>Eukaryota</taxon>
        <taxon>Fungi</taxon>
        <taxon>Dikarya</taxon>
        <taxon>Ascomycota</taxon>
        <taxon>Pezizomycotina</taxon>
        <taxon>Dothideomycetes</taxon>
        <taxon>Pleosporomycetidae</taxon>
        <taxon>Pleosporales</taxon>
        <taxon>Lophiotremataceae</taxon>
        <taxon>Lophiotrema</taxon>
    </lineage>
</organism>
<feature type="compositionally biased region" description="Basic and acidic residues" evidence="1">
    <location>
        <begin position="34"/>
        <end position="59"/>
    </location>
</feature>